<protein>
    <submittedName>
        <fullName evidence="1">Uncharacterized protein</fullName>
    </submittedName>
</protein>
<name>W4G163_APHAT</name>
<accession>W4G163</accession>
<reference evidence="1" key="1">
    <citation type="submission" date="2013-12" db="EMBL/GenBank/DDBJ databases">
        <title>The Genome Sequence of Aphanomyces astaci APO3.</title>
        <authorList>
            <consortium name="The Broad Institute Genomics Platform"/>
            <person name="Russ C."/>
            <person name="Tyler B."/>
            <person name="van West P."/>
            <person name="Dieguez-Uribeondo J."/>
            <person name="Young S.K."/>
            <person name="Zeng Q."/>
            <person name="Gargeya S."/>
            <person name="Fitzgerald M."/>
            <person name="Abouelleil A."/>
            <person name="Alvarado L."/>
            <person name="Chapman S.B."/>
            <person name="Gainer-Dewar J."/>
            <person name="Goldberg J."/>
            <person name="Griggs A."/>
            <person name="Gujja S."/>
            <person name="Hansen M."/>
            <person name="Howarth C."/>
            <person name="Imamovic A."/>
            <person name="Ireland A."/>
            <person name="Larimer J."/>
            <person name="McCowan C."/>
            <person name="Murphy C."/>
            <person name="Pearson M."/>
            <person name="Poon T.W."/>
            <person name="Priest M."/>
            <person name="Roberts A."/>
            <person name="Saif S."/>
            <person name="Shea T."/>
            <person name="Sykes S."/>
            <person name="Wortman J."/>
            <person name="Nusbaum C."/>
            <person name="Birren B."/>
        </authorList>
    </citation>
    <scope>NUCLEOTIDE SEQUENCE [LARGE SCALE GENOMIC DNA]</scope>
    <source>
        <strain evidence="1">APO3</strain>
    </source>
</reference>
<proteinExistence type="predicted"/>
<dbReference type="RefSeq" id="XP_009837565.1">
    <property type="nucleotide sequence ID" value="XM_009839263.1"/>
</dbReference>
<organism evidence="1">
    <name type="scientific">Aphanomyces astaci</name>
    <name type="common">Crayfish plague agent</name>
    <dbReference type="NCBI Taxonomy" id="112090"/>
    <lineage>
        <taxon>Eukaryota</taxon>
        <taxon>Sar</taxon>
        <taxon>Stramenopiles</taxon>
        <taxon>Oomycota</taxon>
        <taxon>Saprolegniomycetes</taxon>
        <taxon>Saprolegniales</taxon>
        <taxon>Verrucalvaceae</taxon>
        <taxon>Aphanomyces</taxon>
    </lineage>
</organism>
<sequence>MHHGRRLAQITLGRDPSLGWLGKRRRHDDRRLLGHLLLVCQHTCATEVLGLAETGGGASHGQVARTAHHVGATGAFVSDGAEGVVAARTKVVAVCHVIVRRRNVQTERQVEQPIVGVEVVRAAIAATRVVATATPRRHNIRALFEVHGIGDGVDDGRRRARAAPRGVHSVGDGRRRWRQRVFVDTGHAYAHGRDAGVVVDRRQHNVHLGRTRVACDLPAEAAVVAALVHTELGHANMARLTDAVANPRGWLRSIAERPAHAARHDRVLELEQAQREALVPRPPWQVDEAGFDE</sequence>
<dbReference type="AlphaFoldDB" id="W4G163"/>
<dbReference type="VEuPathDB" id="FungiDB:H257_12147"/>
<evidence type="ECO:0000313" key="1">
    <source>
        <dbReference type="EMBL" id="ETV72779.1"/>
    </source>
</evidence>
<dbReference type="GeneID" id="20814143"/>
<dbReference type="EMBL" id="KI913152">
    <property type="protein sequence ID" value="ETV72779.1"/>
    <property type="molecule type" value="Genomic_DNA"/>
</dbReference>
<gene>
    <name evidence="1" type="ORF">H257_12147</name>
</gene>